<proteinExistence type="predicted"/>
<sequence length="136" mass="15194">MFTIVVAFLIFLLIAGSLRQLLTSLEVEHRTFSRQIFFSLLLLYTIIMVGFGIIYATLSYQGLIIFAQSPGVFPYSWTKEVARGVYFSGVTLFTVGYGDLMPIGWGRFFAVIEALIGYTLPAAIVAKVWQSSTRDS</sequence>
<keyword evidence="1" id="KW-0472">Membrane</keyword>
<feature type="domain" description="Potassium channel" evidence="2">
    <location>
        <begin position="78"/>
        <end position="128"/>
    </location>
</feature>
<feature type="transmembrane region" description="Helical" evidence="1">
    <location>
        <begin position="104"/>
        <end position="126"/>
    </location>
</feature>
<keyword evidence="3" id="KW-0406">Ion transport</keyword>
<accession>A0ABY4GY66</accession>
<keyword evidence="3" id="KW-0407">Ion channel</keyword>
<keyword evidence="1" id="KW-1133">Transmembrane helix</keyword>
<evidence type="ECO:0000259" key="2">
    <source>
        <dbReference type="Pfam" id="PF07885"/>
    </source>
</evidence>
<evidence type="ECO:0000256" key="1">
    <source>
        <dbReference type="SAM" id="Phobius"/>
    </source>
</evidence>
<feature type="transmembrane region" description="Helical" evidence="1">
    <location>
        <begin position="35"/>
        <end position="60"/>
    </location>
</feature>
<evidence type="ECO:0000313" key="4">
    <source>
        <dbReference type="Proteomes" id="UP000831880"/>
    </source>
</evidence>
<keyword evidence="4" id="KW-1185">Reference proteome</keyword>
<reference evidence="3 4" key="1">
    <citation type="submission" date="2022-04" db="EMBL/GenBank/DDBJ databases">
        <title>Halobacillus sp. isolated from saltern.</title>
        <authorList>
            <person name="Won M."/>
            <person name="Lee C.-M."/>
            <person name="Woen H.-Y."/>
            <person name="Kwon S.-W."/>
        </authorList>
    </citation>
    <scope>NUCLEOTIDE SEQUENCE [LARGE SCALE GENOMIC DNA]</scope>
    <source>
        <strain evidence="3 4">SSTM10-2</strain>
    </source>
</reference>
<dbReference type="Proteomes" id="UP000831880">
    <property type="component" value="Chromosome"/>
</dbReference>
<organism evidence="3 4">
    <name type="scientific">Halobacillus shinanisalinarum</name>
    <dbReference type="NCBI Taxonomy" id="2932258"/>
    <lineage>
        <taxon>Bacteria</taxon>
        <taxon>Bacillati</taxon>
        <taxon>Bacillota</taxon>
        <taxon>Bacilli</taxon>
        <taxon>Bacillales</taxon>
        <taxon>Bacillaceae</taxon>
        <taxon>Halobacillus</taxon>
    </lineage>
</organism>
<dbReference type="Pfam" id="PF07885">
    <property type="entry name" value="Ion_trans_2"/>
    <property type="match status" value="1"/>
</dbReference>
<keyword evidence="3" id="KW-0813">Transport</keyword>
<name>A0ABY4GY66_9BACI</name>
<protein>
    <submittedName>
        <fullName evidence="3">Potassium channel family protein</fullName>
    </submittedName>
</protein>
<evidence type="ECO:0000313" key="3">
    <source>
        <dbReference type="EMBL" id="UOQ92630.1"/>
    </source>
</evidence>
<dbReference type="InterPro" id="IPR013099">
    <property type="entry name" value="K_chnl_dom"/>
</dbReference>
<keyword evidence="1" id="KW-0812">Transmembrane</keyword>
<dbReference type="EMBL" id="CP095074">
    <property type="protein sequence ID" value="UOQ92630.1"/>
    <property type="molecule type" value="Genomic_DNA"/>
</dbReference>
<dbReference type="GO" id="GO:0034220">
    <property type="term" value="P:monoatomic ion transmembrane transport"/>
    <property type="evidence" value="ECO:0007669"/>
    <property type="project" value="UniProtKB-KW"/>
</dbReference>
<dbReference type="RefSeq" id="WP_244752238.1">
    <property type="nucleotide sequence ID" value="NZ_CP095074.1"/>
</dbReference>
<gene>
    <name evidence="3" type="ORF">MUO14_19625</name>
</gene>
<dbReference type="SUPFAM" id="SSF81324">
    <property type="entry name" value="Voltage-gated potassium channels"/>
    <property type="match status" value="1"/>
</dbReference>
<dbReference type="Gene3D" id="1.10.287.70">
    <property type="match status" value="1"/>
</dbReference>